<feature type="region of interest" description="Disordered" evidence="1">
    <location>
        <begin position="1"/>
        <end position="68"/>
    </location>
</feature>
<evidence type="ECO:0000256" key="1">
    <source>
        <dbReference type="SAM" id="MobiDB-lite"/>
    </source>
</evidence>
<dbReference type="EMBL" id="JAFREP010000006">
    <property type="protein sequence ID" value="MBO1318479.1"/>
    <property type="molecule type" value="Genomic_DNA"/>
</dbReference>
<accession>A0A8J7U372</accession>
<keyword evidence="3" id="KW-1185">Reference proteome</keyword>
<sequence>MHPIATQPGSRHLSHRHPARQPTFVPSPPSPVADICPIATQPAADIYPTDPANISRNDTHPGPVQPRR</sequence>
<evidence type="ECO:0000313" key="3">
    <source>
        <dbReference type="Proteomes" id="UP000664417"/>
    </source>
</evidence>
<gene>
    <name evidence="2" type="ORF">J3U88_08425</name>
</gene>
<dbReference type="AlphaFoldDB" id="A0A8J7U372"/>
<organism evidence="2 3">
    <name type="scientific">Acanthopleuribacter pedis</name>
    <dbReference type="NCBI Taxonomy" id="442870"/>
    <lineage>
        <taxon>Bacteria</taxon>
        <taxon>Pseudomonadati</taxon>
        <taxon>Acidobacteriota</taxon>
        <taxon>Holophagae</taxon>
        <taxon>Acanthopleuribacterales</taxon>
        <taxon>Acanthopleuribacteraceae</taxon>
        <taxon>Acanthopleuribacter</taxon>
    </lineage>
</organism>
<comment type="caution">
    <text evidence="2">The sequence shown here is derived from an EMBL/GenBank/DDBJ whole genome shotgun (WGS) entry which is preliminary data.</text>
</comment>
<dbReference type="RefSeq" id="WP_207858271.1">
    <property type="nucleotide sequence ID" value="NZ_JAFREP010000006.1"/>
</dbReference>
<name>A0A8J7U372_9BACT</name>
<evidence type="ECO:0000313" key="2">
    <source>
        <dbReference type="EMBL" id="MBO1318479.1"/>
    </source>
</evidence>
<dbReference type="Proteomes" id="UP000664417">
    <property type="component" value="Unassembled WGS sequence"/>
</dbReference>
<protein>
    <submittedName>
        <fullName evidence="2">Uncharacterized protein</fullName>
    </submittedName>
</protein>
<reference evidence="2" key="1">
    <citation type="submission" date="2021-03" db="EMBL/GenBank/DDBJ databases">
        <authorList>
            <person name="Wang G."/>
        </authorList>
    </citation>
    <scope>NUCLEOTIDE SEQUENCE</scope>
    <source>
        <strain evidence="2">KCTC 12899</strain>
    </source>
</reference>
<proteinExistence type="predicted"/>